<dbReference type="Pfam" id="PF13472">
    <property type="entry name" value="Lipase_GDSL_2"/>
    <property type="match status" value="1"/>
</dbReference>
<dbReference type="RefSeq" id="WP_281762452.1">
    <property type="nucleotide sequence ID" value="NZ_AP026709.1"/>
</dbReference>
<accession>A0ABN6S3P1</accession>
<dbReference type="InterPro" id="IPR013830">
    <property type="entry name" value="SGNH_hydro"/>
</dbReference>
<evidence type="ECO:0000313" key="2">
    <source>
        <dbReference type="EMBL" id="BDQ36558.1"/>
    </source>
</evidence>
<protein>
    <submittedName>
        <fullName evidence="2">Arylesterase</fullName>
    </submittedName>
</protein>
<dbReference type="Proteomes" id="UP001317742">
    <property type="component" value="Chromosome"/>
</dbReference>
<proteinExistence type="predicted"/>
<dbReference type="PANTHER" id="PTHR30383:SF5">
    <property type="entry name" value="SGNH HYDROLASE-TYPE ESTERASE DOMAIN-CONTAINING PROTEIN"/>
    <property type="match status" value="1"/>
</dbReference>
<dbReference type="CDD" id="cd01822">
    <property type="entry name" value="Lysophospholipase_L1_like"/>
    <property type="match status" value="1"/>
</dbReference>
<dbReference type="Gene3D" id="3.40.50.1110">
    <property type="entry name" value="SGNH hydrolase"/>
    <property type="match status" value="1"/>
</dbReference>
<dbReference type="SUPFAM" id="SSF52266">
    <property type="entry name" value="SGNH hydrolase"/>
    <property type="match status" value="1"/>
</dbReference>
<reference evidence="2 3" key="1">
    <citation type="submission" date="2022-08" db="EMBL/GenBank/DDBJ databases">
        <title>Genome Sequence of the sulphate-reducing bacterium, Pseudodesulfovibrio sp. SYK.</title>
        <authorList>
            <person name="Kondo R."/>
            <person name="Kataoka T."/>
        </authorList>
    </citation>
    <scope>NUCLEOTIDE SEQUENCE [LARGE SCALE GENOMIC DNA]</scope>
    <source>
        <strain evidence="2 3">SYK</strain>
    </source>
</reference>
<dbReference type="InterPro" id="IPR036514">
    <property type="entry name" value="SGNH_hydro_sf"/>
</dbReference>
<dbReference type="EMBL" id="AP026709">
    <property type="protein sequence ID" value="BDQ36558.1"/>
    <property type="molecule type" value="Genomic_DNA"/>
</dbReference>
<evidence type="ECO:0000313" key="3">
    <source>
        <dbReference type="Proteomes" id="UP001317742"/>
    </source>
</evidence>
<evidence type="ECO:0000259" key="1">
    <source>
        <dbReference type="Pfam" id="PF13472"/>
    </source>
</evidence>
<organism evidence="2 3">
    <name type="scientific">Pseudodesulfovibrio nedwellii</name>
    <dbReference type="NCBI Taxonomy" id="2973072"/>
    <lineage>
        <taxon>Bacteria</taxon>
        <taxon>Pseudomonadati</taxon>
        <taxon>Thermodesulfobacteriota</taxon>
        <taxon>Desulfovibrionia</taxon>
        <taxon>Desulfovibrionales</taxon>
        <taxon>Desulfovibrionaceae</taxon>
    </lineage>
</organism>
<feature type="domain" description="SGNH hydrolase-type esterase" evidence="1">
    <location>
        <begin position="10"/>
        <end position="170"/>
    </location>
</feature>
<name>A0ABN6S3P1_9BACT</name>
<keyword evidence="3" id="KW-1185">Reference proteome</keyword>
<dbReference type="PANTHER" id="PTHR30383">
    <property type="entry name" value="THIOESTERASE 1/PROTEASE 1/LYSOPHOSPHOLIPASE L1"/>
    <property type="match status" value="1"/>
</dbReference>
<dbReference type="InterPro" id="IPR051532">
    <property type="entry name" value="Ester_Hydrolysis_Enzymes"/>
</dbReference>
<sequence>MKQRPLRIACFGDSLTEGYGLTSDEALPKVLERLLIDEGIHVDCLNFGISGDTFEDGLNRIDTVLQVQPDAVILEFGANDSFMAYPAESIMATASSVIKTIIKQNLPVLLVGITALPDMGAEYKRSFDPIFPTLATSFRLPLFPDILSSYFGDSSLTLLDGMHPNVEGVEAIAHSLLPQTRELINTVQTRD</sequence>
<gene>
    <name evidence="2" type="ORF">SYK_09180</name>
</gene>